<evidence type="ECO:0000313" key="2">
    <source>
        <dbReference type="Proteomes" id="UP000035680"/>
    </source>
</evidence>
<dbReference type="Proteomes" id="UP000035680">
    <property type="component" value="Unassembled WGS sequence"/>
</dbReference>
<sequence>MADEKITTQKVLLEERGALCNVDTICDSLLKQFFDLYNSKNIDRFKEAILNLQNLIEKREAGRYEEVEFKQSVLNKLKFMNDELEVEVSNLRKELKNKNAKYEGVSFSKEEESSISVLIEDLKKIKTKKELELDIERVSDAINFYEGETQRLEKETAGFDKSITAVMDIIGKYDKCVIRTAEYLDSVATKSDTE</sequence>
<feature type="coiled-coil region" evidence="1">
    <location>
        <begin position="74"/>
        <end position="101"/>
    </location>
</feature>
<reference evidence="2" key="1">
    <citation type="submission" date="2014-07" db="EMBL/GenBank/DDBJ databases">
        <authorList>
            <person name="Martin A.A"/>
            <person name="De Silva N."/>
        </authorList>
    </citation>
    <scope>NUCLEOTIDE SEQUENCE</scope>
</reference>
<evidence type="ECO:0000313" key="3">
    <source>
        <dbReference type="WBParaSite" id="SVE_1009700.1"/>
    </source>
</evidence>
<keyword evidence="2" id="KW-1185">Reference proteome</keyword>
<name>A0A0K0FM70_STRVS</name>
<reference evidence="3" key="2">
    <citation type="submission" date="2015-08" db="UniProtKB">
        <authorList>
            <consortium name="WormBaseParasite"/>
        </authorList>
    </citation>
    <scope>IDENTIFICATION</scope>
</reference>
<dbReference type="WBParaSite" id="SVE_1009700.1">
    <property type="protein sequence ID" value="SVE_1009700.1"/>
    <property type="gene ID" value="SVE_1009700"/>
</dbReference>
<accession>A0A0K0FM70</accession>
<keyword evidence="1" id="KW-0175">Coiled coil</keyword>
<evidence type="ECO:0000256" key="1">
    <source>
        <dbReference type="SAM" id="Coils"/>
    </source>
</evidence>
<proteinExistence type="predicted"/>
<organism evidence="2 3">
    <name type="scientific">Strongyloides venezuelensis</name>
    <name type="common">Threadworm</name>
    <dbReference type="NCBI Taxonomy" id="75913"/>
    <lineage>
        <taxon>Eukaryota</taxon>
        <taxon>Metazoa</taxon>
        <taxon>Ecdysozoa</taxon>
        <taxon>Nematoda</taxon>
        <taxon>Chromadorea</taxon>
        <taxon>Rhabditida</taxon>
        <taxon>Tylenchina</taxon>
        <taxon>Panagrolaimomorpha</taxon>
        <taxon>Strongyloidoidea</taxon>
        <taxon>Strongyloididae</taxon>
        <taxon>Strongyloides</taxon>
    </lineage>
</organism>
<protein>
    <submittedName>
        <fullName evidence="3">Meiotic nuclear division protein 1</fullName>
    </submittedName>
</protein>
<dbReference type="AlphaFoldDB" id="A0A0K0FM70"/>
<feature type="coiled-coil region" evidence="1">
    <location>
        <begin position="128"/>
        <end position="155"/>
    </location>
</feature>